<dbReference type="Proteomes" id="UP000093044">
    <property type="component" value="Chromosome"/>
</dbReference>
<protein>
    <recommendedName>
        <fullName evidence="3">Type I-B CRISPR-associated protein Cas8b/Csh1</fullName>
    </recommendedName>
</protein>
<evidence type="ECO:0008006" key="3">
    <source>
        <dbReference type="Google" id="ProtNLM"/>
    </source>
</evidence>
<dbReference type="KEGG" id="cpor:BED41_06025"/>
<sequence>MLNEVIPAANASSLKRIFAQEWDKNLKPLPKGDVFKVCVSAVEPFVDGVSLIPPEHAAVLRKYEESNGFSFPGFNFPPYLHMSKVDFEQGYLAIYDRSAAEAAGGLDDKKRARFISNSLKKSFDRGNFADYLLRAAQEDAPDAAVNRAKALNKIERCIKNMASNLGEKIKAAALGNDNPNYRTLCERLEKISPEQFFDGCFEYFSSLIDSYESWERYCRFFVQSGAGVTVFLDIKDYDDNYKSVAHGDTVKWINSALLRANETRGGGDETDGEDAYGNPLSGCDAKMPSVRVGPLGDVILRSMVKEAPCQFRYGVADYESFPVGDVSRRSAKLALETLAQEQFRGKTWKLMGEKELLFAYPVMLTGDIESGCSDDMEDIFNLGDIPMAGLLTNGAEAEDKADFTALAGQVIAALSGISRRLSTIEIKIFALKKMDKARTKVSYYTNFTVDYLYQCAHEWSEGCRNLPDNLRRIKRWGAAKGEIMETERRSIFPRELYTFANKVWRMDGSGNSLSKKIKSMDGLELLLKEDRAFAMNLLTIFISNSAPLLALCGECSRRGKQVIGDKEEDKIVNPAILALLLYKLGCKKEDYMNSPVFKLGTLLALADSLQYHYCKYVRTSEEDRKKNIVNAPVQLVGNSMLSAAETRTRQTIGILGARIRPYLTWARTDMGEDMGLSRWMLKQFSVISFALAESSLPESLGPIEKSELYLGYMAGVSGKTTGENENDEGGKQNG</sequence>
<dbReference type="AlphaFoldDB" id="A0A1B2I3Y1"/>
<name>A0A1B2I3Y1_9BACT</name>
<reference evidence="1" key="1">
    <citation type="submission" date="2016-08" db="EMBL/GenBank/DDBJ databases">
        <title>Complete genome of Cloacibacillus porcorum.</title>
        <authorList>
            <person name="Looft T."/>
            <person name="Bayles D.O."/>
            <person name="Alt D.P."/>
        </authorList>
    </citation>
    <scope>NUCLEOTIDE SEQUENCE [LARGE SCALE GENOMIC DNA]</scope>
    <source>
        <strain evidence="1">CL-84</strain>
    </source>
</reference>
<dbReference type="EMBL" id="CP016757">
    <property type="protein sequence ID" value="ANZ44684.1"/>
    <property type="molecule type" value="Genomic_DNA"/>
</dbReference>
<dbReference type="OrthoDB" id="5519144at2"/>
<evidence type="ECO:0000313" key="1">
    <source>
        <dbReference type="EMBL" id="ANZ44684.1"/>
    </source>
</evidence>
<dbReference type="RefSeq" id="WP_066744069.1">
    <property type="nucleotide sequence ID" value="NZ_CP016757.1"/>
</dbReference>
<proteinExistence type="predicted"/>
<dbReference type="STRING" id="1197717.BED41_06025"/>
<dbReference type="GeneID" id="83057407"/>
<evidence type="ECO:0000313" key="2">
    <source>
        <dbReference type="Proteomes" id="UP000093044"/>
    </source>
</evidence>
<organism evidence="1 2">
    <name type="scientific">Cloacibacillus porcorum</name>
    <dbReference type="NCBI Taxonomy" id="1197717"/>
    <lineage>
        <taxon>Bacteria</taxon>
        <taxon>Thermotogati</taxon>
        <taxon>Synergistota</taxon>
        <taxon>Synergistia</taxon>
        <taxon>Synergistales</taxon>
        <taxon>Synergistaceae</taxon>
        <taxon>Cloacibacillus</taxon>
    </lineage>
</organism>
<keyword evidence="2" id="KW-1185">Reference proteome</keyword>
<accession>A0A1B2I3Y1</accession>
<gene>
    <name evidence="1" type="ORF">BED41_06025</name>
</gene>